<reference evidence="2 3" key="1">
    <citation type="submission" date="2018-10" db="EMBL/GenBank/DDBJ databases">
        <title>Genome assembly for a Yunnan-Guizhou Plateau 3E fish, Anabarilius grahami (Regan), and its evolutionary and genetic applications.</title>
        <authorList>
            <person name="Jiang W."/>
        </authorList>
    </citation>
    <scope>NUCLEOTIDE SEQUENCE [LARGE SCALE GENOMIC DNA]</scope>
    <source>
        <strain evidence="2">AG-KIZ</strain>
        <tissue evidence="2">Muscle</tissue>
    </source>
</reference>
<evidence type="ECO:0000313" key="2">
    <source>
        <dbReference type="EMBL" id="ROL48047.1"/>
    </source>
</evidence>
<evidence type="ECO:0000256" key="1">
    <source>
        <dbReference type="SAM" id="MobiDB-lite"/>
    </source>
</evidence>
<organism evidence="2 3">
    <name type="scientific">Anabarilius grahami</name>
    <name type="common">Kanglang fish</name>
    <name type="synonym">Barilius grahami</name>
    <dbReference type="NCBI Taxonomy" id="495550"/>
    <lineage>
        <taxon>Eukaryota</taxon>
        <taxon>Metazoa</taxon>
        <taxon>Chordata</taxon>
        <taxon>Craniata</taxon>
        <taxon>Vertebrata</taxon>
        <taxon>Euteleostomi</taxon>
        <taxon>Actinopterygii</taxon>
        <taxon>Neopterygii</taxon>
        <taxon>Teleostei</taxon>
        <taxon>Ostariophysi</taxon>
        <taxon>Cypriniformes</taxon>
        <taxon>Xenocyprididae</taxon>
        <taxon>Xenocypridinae</taxon>
        <taxon>Xenocypridinae incertae sedis</taxon>
        <taxon>Anabarilius</taxon>
    </lineage>
</organism>
<comment type="caution">
    <text evidence="2">The sequence shown here is derived from an EMBL/GenBank/DDBJ whole genome shotgun (WGS) entry which is preliminary data.</text>
</comment>
<dbReference type="AlphaFoldDB" id="A0A3N0YPC5"/>
<dbReference type="EMBL" id="RJVU01033627">
    <property type="protein sequence ID" value="ROL48047.1"/>
    <property type="molecule type" value="Genomic_DNA"/>
</dbReference>
<evidence type="ECO:0000313" key="3">
    <source>
        <dbReference type="Proteomes" id="UP000281406"/>
    </source>
</evidence>
<name>A0A3N0YPC5_ANAGA</name>
<feature type="compositionally biased region" description="Low complexity" evidence="1">
    <location>
        <begin position="86"/>
        <end position="95"/>
    </location>
</feature>
<feature type="compositionally biased region" description="Basic and acidic residues" evidence="1">
    <location>
        <begin position="96"/>
        <end position="110"/>
    </location>
</feature>
<accession>A0A3N0YPC5</accession>
<protein>
    <submittedName>
        <fullName evidence="2">Uncharacterized protein</fullName>
    </submittedName>
</protein>
<proteinExistence type="predicted"/>
<gene>
    <name evidence="2" type="ORF">DPX16_18647</name>
</gene>
<keyword evidence="3" id="KW-1185">Reference proteome</keyword>
<dbReference type="Proteomes" id="UP000281406">
    <property type="component" value="Unassembled WGS sequence"/>
</dbReference>
<feature type="compositionally biased region" description="Low complexity" evidence="1">
    <location>
        <begin position="50"/>
        <end position="79"/>
    </location>
</feature>
<feature type="region of interest" description="Disordered" evidence="1">
    <location>
        <begin position="49"/>
        <end position="111"/>
    </location>
</feature>
<sequence>MSERRLLGKALHLHLMAASRSPFTWVRGSSPLCHVGVVQRAERISRARALSLSPFSTAPTPSASSSPSRQSQSQQQQQHRPPPPSLGSSSSSIIRSHGEAEGDVLNKADPVEAVMQQDLGGITQPFLYSSETMKQ</sequence>